<dbReference type="Proteomes" id="UP001519332">
    <property type="component" value="Unassembled WGS sequence"/>
</dbReference>
<dbReference type="SUPFAM" id="SSF69118">
    <property type="entry name" value="AhpD-like"/>
    <property type="match status" value="1"/>
</dbReference>
<sequence>MANLTPEKIKAGLAAKLGGADVLDRITAEHDLDLFVMYSSINGVYGYIGQLFADVAPDFVDHIVDFGFGEIYARPGLQPAERQIAAVAALTVIGNQWSLRNHIEIGLRAGMSPQQIVAVIMQTIPYAGFPKAAEALLLARQIFDEHTIPSLAEEPS</sequence>
<evidence type="ECO:0000313" key="3">
    <source>
        <dbReference type="Proteomes" id="UP001519332"/>
    </source>
</evidence>
<proteinExistence type="predicted"/>
<comment type="caution">
    <text evidence="2">The sequence shown here is derived from an EMBL/GenBank/DDBJ whole genome shotgun (WGS) entry which is preliminary data.</text>
</comment>
<organism evidence="2 3">
    <name type="scientific">Kibdelosporangium banguiense</name>
    <dbReference type="NCBI Taxonomy" id="1365924"/>
    <lineage>
        <taxon>Bacteria</taxon>
        <taxon>Bacillati</taxon>
        <taxon>Actinomycetota</taxon>
        <taxon>Actinomycetes</taxon>
        <taxon>Pseudonocardiales</taxon>
        <taxon>Pseudonocardiaceae</taxon>
        <taxon>Kibdelosporangium</taxon>
    </lineage>
</organism>
<dbReference type="InterPro" id="IPR003779">
    <property type="entry name" value="CMD-like"/>
</dbReference>
<dbReference type="Pfam" id="PF02627">
    <property type="entry name" value="CMD"/>
    <property type="match status" value="1"/>
</dbReference>
<accession>A0ABS4TRQ8</accession>
<dbReference type="PANTHER" id="PTHR33570">
    <property type="entry name" value="4-CARBOXYMUCONOLACTONE DECARBOXYLASE FAMILY PROTEIN"/>
    <property type="match status" value="1"/>
</dbReference>
<evidence type="ECO:0000313" key="2">
    <source>
        <dbReference type="EMBL" id="MBP2327091.1"/>
    </source>
</evidence>
<evidence type="ECO:0000259" key="1">
    <source>
        <dbReference type="Pfam" id="PF02627"/>
    </source>
</evidence>
<dbReference type="EMBL" id="JAGINW010000001">
    <property type="protein sequence ID" value="MBP2327091.1"/>
    <property type="molecule type" value="Genomic_DNA"/>
</dbReference>
<gene>
    <name evidence="2" type="ORF">JOF56_007476</name>
</gene>
<dbReference type="InterPro" id="IPR052512">
    <property type="entry name" value="4CMD/NDH-1_regulator"/>
</dbReference>
<protein>
    <submittedName>
        <fullName evidence="2">Alkylhydroperoxidase/carboxymuconolactone decarboxylase family protein YurZ</fullName>
    </submittedName>
</protein>
<feature type="domain" description="Carboxymuconolactone decarboxylase-like" evidence="1">
    <location>
        <begin position="57"/>
        <end position="140"/>
    </location>
</feature>
<keyword evidence="3" id="KW-1185">Reference proteome</keyword>
<dbReference type="PANTHER" id="PTHR33570:SF10">
    <property type="entry name" value="GAMMA-CARBOXYMUCONOLACTONE DECARBOXYLASE"/>
    <property type="match status" value="1"/>
</dbReference>
<reference evidence="2 3" key="1">
    <citation type="submission" date="2021-03" db="EMBL/GenBank/DDBJ databases">
        <title>Sequencing the genomes of 1000 actinobacteria strains.</title>
        <authorList>
            <person name="Klenk H.-P."/>
        </authorList>
    </citation>
    <scope>NUCLEOTIDE SEQUENCE [LARGE SCALE GENOMIC DNA]</scope>
    <source>
        <strain evidence="2 3">DSM 46670</strain>
    </source>
</reference>
<name>A0ABS4TRQ8_9PSEU</name>
<dbReference type="Gene3D" id="1.20.1290.10">
    <property type="entry name" value="AhpD-like"/>
    <property type="match status" value="1"/>
</dbReference>
<dbReference type="InterPro" id="IPR029032">
    <property type="entry name" value="AhpD-like"/>
</dbReference>